<feature type="region of interest" description="Disordered" evidence="1">
    <location>
        <begin position="1"/>
        <end position="67"/>
    </location>
</feature>
<accession>A0A484C5Z8</accession>
<comment type="caution">
    <text evidence="2">The sequence shown here is derived from an EMBL/GenBank/DDBJ whole genome shotgun (WGS) entry which is preliminary data.</text>
</comment>
<feature type="region of interest" description="Disordered" evidence="1">
    <location>
        <begin position="86"/>
        <end position="149"/>
    </location>
</feature>
<organism evidence="2 3">
    <name type="scientific">Perca flavescens</name>
    <name type="common">American yellow perch</name>
    <name type="synonym">Morone flavescens</name>
    <dbReference type="NCBI Taxonomy" id="8167"/>
    <lineage>
        <taxon>Eukaryota</taxon>
        <taxon>Metazoa</taxon>
        <taxon>Chordata</taxon>
        <taxon>Craniata</taxon>
        <taxon>Vertebrata</taxon>
        <taxon>Euteleostomi</taxon>
        <taxon>Actinopterygii</taxon>
        <taxon>Neopterygii</taxon>
        <taxon>Teleostei</taxon>
        <taxon>Neoteleostei</taxon>
        <taxon>Acanthomorphata</taxon>
        <taxon>Eupercaria</taxon>
        <taxon>Perciformes</taxon>
        <taxon>Percoidei</taxon>
        <taxon>Percidae</taxon>
        <taxon>Percinae</taxon>
        <taxon>Perca</taxon>
    </lineage>
</organism>
<dbReference type="Proteomes" id="UP000295070">
    <property type="component" value="Chromosome 19"/>
</dbReference>
<name>A0A484C5Z8_PERFV</name>
<feature type="compositionally biased region" description="Polar residues" evidence="1">
    <location>
        <begin position="37"/>
        <end position="47"/>
    </location>
</feature>
<proteinExistence type="predicted"/>
<evidence type="ECO:0000256" key="1">
    <source>
        <dbReference type="SAM" id="MobiDB-lite"/>
    </source>
</evidence>
<dbReference type="STRING" id="8167.A0A484C5Z8"/>
<dbReference type="AlphaFoldDB" id="A0A484C5Z8"/>
<reference evidence="2 3" key="1">
    <citation type="submission" date="2019-01" db="EMBL/GenBank/DDBJ databases">
        <title>A chromosome-scale genome assembly of the yellow perch, Perca flavescens.</title>
        <authorList>
            <person name="Feron R."/>
            <person name="Morvezen R."/>
            <person name="Bestin A."/>
            <person name="Haffray P."/>
            <person name="Klopp C."/>
            <person name="Zahm M."/>
            <person name="Cabau C."/>
            <person name="Roques C."/>
            <person name="Donnadieu C."/>
            <person name="Bouchez O."/>
            <person name="Christie M."/>
            <person name="Larson W."/>
            <person name="Guiguen Y."/>
        </authorList>
    </citation>
    <scope>NUCLEOTIDE SEQUENCE [LARGE SCALE GENOMIC DNA]</scope>
    <source>
        <strain evidence="2">YP-PL-M2</strain>
        <tissue evidence="2">Blood</tissue>
    </source>
</reference>
<keyword evidence="3" id="KW-1185">Reference proteome</keyword>
<gene>
    <name evidence="2" type="ORF">EPR50_G00194040</name>
</gene>
<evidence type="ECO:0000313" key="2">
    <source>
        <dbReference type="EMBL" id="TDG99408.1"/>
    </source>
</evidence>
<protein>
    <submittedName>
        <fullName evidence="2">Uncharacterized protein</fullName>
    </submittedName>
</protein>
<dbReference type="EMBL" id="SCKG01000019">
    <property type="protein sequence ID" value="TDG99408.1"/>
    <property type="molecule type" value="Genomic_DNA"/>
</dbReference>
<sequence length="149" mass="16040">MKRGSSVLQPPSDAAERHTHPENAHTETHTGAEARSLSVTDTCTHQCTPPDAHATGSSPFPAATSLFSPDVSTKMASDLLIRLSEATQKAQVHPGRQAEEEAEPEVRGGQQDEPAWLSRQTVPGRAPSPPPSHTHLMAPSPRTRWLQTC</sequence>
<evidence type="ECO:0000313" key="3">
    <source>
        <dbReference type="Proteomes" id="UP000295070"/>
    </source>
</evidence>
<feature type="compositionally biased region" description="Basic and acidic residues" evidence="1">
    <location>
        <begin position="14"/>
        <end position="32"/>
    </location>
</feature>